<feature type="transmembrane region" description="Helical" evidence="1">
    <location>
        <begin position="76"/>
        <end position="100"/>
    </location>
</feature>
<gene>
    <name evidence="2" type="ORF">A4R43_10455</name>
</gene>
<dbReference type="EMBL" id="CP015163">
    <property type="protein sequence ID" value="AXB42909.1"/>
    <property type="molecule type" value="Genomic_DNA"/>
</dbReference>
<keyword evidence="1" id="KW-1133">Transmembrane helix</keyword>
<evidence type="ECO:0000313" key="3">
    <source>
        <dbReference type="Proteomes" id="UP000250434"/>
    </source>
</evidence>
<sequence>MTSLHASPHAPARPASLTAASLLAIGVPVVVIGLTVAACVSMMSWIGGVADGTATRDDGTAFTQAKRESAEAVSPYVLGSFAAVLAVFALLSVLWIVLGLQLRKGSSGARTTLAVFAVLWLLFGLLGAAGGALLLSRVDSYFHDAYTMSIPASLQPLGYAHATVVIVGMIAFLILAYLPASSAYVKATTIARRA</sequence>
<protein>
    <submittedName>
        <fullName evidence="2">Uncharacterized protein</fullName>
    </submittedName>
</protein>
<dbReference type="KEGG" id="aab:A4R43_10455"/>
<reference evidence="2 3" key="1">
    <citation type="submission" date="2016-04" db="EMBL/GenBank/DDBJ databases">
        <title>Complete genome sequence and analysis of deep-sea sediment isolate, Amycolatopsis sp. WP1.</title>
        <authorList>
            <person name="Wang H."/>
            <person name="Chen S."/>
            <person name="Wu Q."/>
        </authorList>
    </citation>
    <scope>NUCLEOTIDE SEQUENCE [LARGE SCALE GENOMIC DNA]</scope>
    <source>
        <strain evidence="2 3">WP1</strain>
    </source>
</reference>
<proteinExistence type="predicted"/>
<feature type="transmembrane region" description="Helical" evidence="1">
    <location>
        <begin position="158"/>
        <end position="178"/>
    </location>
</feature>
<keyword evidence="1" id="KW-0472">Membrane</keyword>
<keyword evidence="3" id="KW-1185">Reference proteome</keyword>
<keyword evidence="1" id="KW-0812">Transmembrane</keyword>
<organism evidence="2 3">
    <name type="scientific">Amycolatopsis albispora</name>
    <dbReference type="NCBI Taxonomy" id="1804986"/>
    <lineage>
        <taxon>Bacteria</taxon>
        <taxon>Bacillati</taxon>
        <taxon>Actinomycetota</taxon>
        <taxon>Actinomycetes</taxon>
        <taxon>Pseudonocardiales</taxon>
        <taxon>Pseudonocardiaceae</taxon>
        <taxon>Amycolatopsis</taxon>
    </lineage>
</organism>
<dbReference type="RefSeq" id="WP_113692160.1">
    <property type="nucleotide sequence ID" value="NZ_CP015163.1"/>
</dbReference>
<feature type="transmembrane region" description="Helical" evidence="1">
    <location>
        <begin position="112"/>
        <end position="138"/>
    </location>
</feature>
<dbReference type="Proteomes" id="UP000250434">
    <property type="component" value="Chromosome"/>
</dbReference>
<feature type="transmembrane region" description="Helical" evidence="1">
    <location>
        <begin position="21"/>
        <end position="46"/>
    </location>
</feature>
<dbReference type="AlphaFoldDB" id="A0A344L4D5"/>
<accession>A0A344L4D5</accession>
<name>A0A344L4D5_9PSEU</name>
<evidence type="ECO:0000313" key="2">
    <source>
        <dbReference type="EMBL" id="AXB42909.1"/>
    </source>
</evidence>
<evidence type="ECO:0000256" key="1">
    <source>
        <dbReference type="SAM" id="Phobius"/>
    </source>
</evidence>